<dbReference type="Proteomes" id="UP000789901">
    <property type="component" value="Unassembled WGS sequence"/>
</dbReference>
<gene>
    <name evidence="1" type="ORF">GMARGA_LOCUS20380</name>
</gene>
<keyword evidence="2" id="KW-1185">Reference proteome</keyword>
<comment type="caution">
    <text evidence="1">The sequence shown here is derived from an EMBL/GenBank/DDBJ whole genome shotgun (WGS) entry which is preliminary data.</text>
</comment>
<name>A0ABN7VMG7_GIGMA</name>
<dbReference type="EMBL" id="CAJVQB010017809">
    <property type="protein sequence ID" value="CAG8785569.1"/>
    <property type="molecule type" value="Genomic_DNA"/>
</dbReference>
<proteinExistence type="predicted"/>
<evidence type="ECO:0000313" key="1">
    <source>
        <dbReference type="EMBL" id="CAG8785569.1"/>
    </source>
</evidence>
<reference evidence="1 2" key="1">
    <citation type="submission" date="2021-06" db="EMBL/GenBank/DDBJ databases">
        <authorList>
            <person name="Kallberg Y."/>
            <person name="Tangrot J."/>
            <person name="Rosling A."/>
        </authorList>
    </citation>
    <scope>NUCLEOTIDE SEQUENCE [LARGE SCALE GENOMIC DNA]</scope>
    <source>
        <strain evidence="1 2">120-4 pot B 10/14</strain>
    </source>
</reference>
<sequence>MNSFFGLTKVFEIIRQWRLSWIISDHLLVKCTLKLEHKAKKSCEVIKEINSVTLAEEWDWHKISQSFRKQDHETEQRITKLKEDLAKNRRALIIGREMANTIQIPLDRAGEKSSKYLEDIALDFIKDQYTKIYKKEDVDLDAANSITQNLPSVSEQKNLTLM</sequence>
<accession>A0ABN7VMG7</accession>
<evidence type="ECO:0000313" key="2">
    <source>
        <dbReference type="Proteomes" id="UP000789901"/>
    </source>
</evidence>
<organism evidence="1 2">
    <name type="scientific">Gigaspora margarita</name>
    <dbReference type="NCBI Taxonomy" id="4874"/>
    <lineage>
        <taxon>Eukaryota</taxon>
        <taxon>Fungi</taxon>
        <taxon>Fungi incertae sedis</taxon>
        <taxon>Mucoromycota</taxon>
        <taxon>Glomeromycotina</taxon>
        <taxon>Glomeromycetes</taxon>
        <taxon>Diversisporales</taxon>
        <taxon>Gigasporaceae</taxon>
        <taxon>Gigaspora</taxon>
    </lineage>
</organism>
<protein>
    <submittedName>
        <fullName evidence="1">18794_t:CDS:1</fullName>
    </submittedName>
</protein>